<feature type="compositionally biased region" description="Basic residues" evidence="1">
    <location>
        <begin position="1"/>
        <end position="10"/>
    </location>
</feature>
<evidence type="ECO:0000256" key="1">
    <source>
        <dbReference type="SAM" id="MobiDB-lite"/>
    </source>
</evidence>
<feature type="compositionally biased region" description="Acidic residues" evidence="1">
    <location>
        <begin position="239"/>
        <end position="252"/>
    </location>
</feature>
<feature type="compositionally biased region" description="Basic residues" evidence="1">
    <location>
        <begin position="187"/>
        <end position="196"/>
    </location>
</feature>
<feature type="compositionally biased region" description="Basic and acidic residues" evidence="1">
    <location>
        <begin position="298"/>
        <end position="313"/>
    </location>
</feature>
<evidence type="ECO:0000313" key="2">
    <source>
        <dbReference type="EMBL" id="KYQ58124.1"/>
    </source>
</evidence>
<feature type="region of interest" description="Disordered" evidence="1">
    <location>
        <begin position="1"/>
        <end position="21"/>
    </location>
</feature>
<dbReference type="KEGG" id="mzt:108732134"/>
<reference evidence="2 3" key="1">
    <citation type="submission" date="2015-09" db="EMBL/GenBank/DDBJ databases">
        <title>Trachymyrmex zeteki WGS genome.</title>
        <authorList>
            <person name="Nygaard S."/>
            <person name="Hu H."/>
            <person name="Boomsma J."/>
            <person name="Zhang G."/>
        </authorList>
    </citation>
    <scope>NUCLEOTIDE SEQUENCE [LARGE SCALE GENOMIC DNA]</scope>
    <source>
        <strain evidence="2">Tzet28-1</strain>
        <tissue evidence="2">Whole body</tissue>
    </source>
</reference>
<sequence length="313" mass="37010">MSPIKKHRNISNHQEMEHRRRKPNIPELVYKFLIANEAFDGNEHCLVNKCRCCDQGKHHKVIDSISTSTIGKSIDYRVRQRWHKDIGRISKLYNVNQCPISKNQPISYLQKCMDRKTTKEATKYMKKALNFGVESGYLIPSNSTYRILCVSSDLMKSDSRRNNISICDMILCKNRDIPTRLKDSQKQKRRQTRQGRYRRDQRLRSASRTRHKSRMRKKRRSRSCSRRRRRYSSPQNTEEVTDDEADDYEMNENDPKSNIHTDDVEKKSKTIRLNQGNEEQSTKKVKEDGSDLSIDENEINHENEEKNIDITKS</sequence>
<feature type="region of interest" description="Disordered" evidence="1">
    <location>
        <begin position="179"/>
        <end position="313"/>
    </location>
</feature>
<organism evidence="2 3">
    <name type="scientific">Mycetomoellerius zeteki</name>
    <dbReference type="NCBI Taxonomy" id="64791"/>
    <lineage>
        <taxon>Eukaryota</taxon>
        <taxon>Metazoa</taxon>
        <taxon>Ecdysozoa</taxon>
        <taxon>Arthropoda</taxon>
        <taxon>Hexapoda</taxon>
        <taxon>Insecta</taxon>
        <taxon>Pterygota</taxon>
        <taxon>Neoptera</taxon>
        <taxon>Endopterygota</taxon>
        <taxon>Hymenoptera</taxon>
        <taxon>Apocrita</taxon>
        <taxon>Aculeata</taxon>
        <taxon>Formicoidea</taxon>
        <taxon>Formicidae</taxon>
        <taxon>Myrmicinae</taxon>
        <taxon>Mycetomoellerius</taxon>
    </lineage>
</organism>
<feature type="compositionally biased region" description="Basic and acidic residues" evidence="1">
    <location>
        <begin position="280"/>
        <end position="289"/>
    </location>
</feature>
<evidence type="ECO:0000313" key="3">
    <source>
        <dbReference type="Proteomes" id="UP000075809"/>
    </source>
</evidence>
<keyword evidence="3" id="KW-1185">Reference proteome</keyword>
<accession>A0A151XCN4</accession>
<proteinExistence type="predicted"/>
<dbReference type="OrthoDB" id="7701698at2759"/>
<dbReference type="Proteomes" id="UP000075809">
    <property type="component" value="Unassembled WGS sequence"/>
</dbReference>
<gene>
    <name evidence="2" type="ORF">ALC60_02856</name>
</gene>
<dbReference type="EMBL" id="KQ982298">
    <property type="protein sequence ID" value="KYQ58124.1"/>
    <property type="molecule type" value="Genomic_DNA"/>
</dbReference>
<feature type="compositionally biased region" description="Basic residues" evidence="1">
    <location>
        <begin position="204"/>
        <end position="231"/>
    </location>
</feature>
<protein>
    <submittedName>
        <fullName evidence="2">Uncharacterized protein</fullName>
    </submittedName>
</protein>
<dbReference type="AlphaFoldDB" id="A0A151XCN4"/>
<feature type="compositionally biased region" description="Basic and acidic residues" evidence="1">
    <location>
        <begin position="253"/>
        <end position="268"/>
    </location>
</feature>
<name>A0A151XCN4_9HYME</name>